<dbReference type="AlphaFoldDB" id="A0A4R1Q543"/>
<reference evidence="2 3" key="1">
    <citation type="submission" date="2019-03" db="EMBL/GenBank/DDBJ databases">
        <title>Genomic Encyclopedia of Type Strains, Phase IV (KMG-IV): sequencing the most valuable type-strain genomes for metagenomic binning, comparative biology and taxonomic classification.</title>
        <authorList>
            <person name="Goeker M."/>
        </authorList>
    </citation>
    <scope>NUCLEOTIDE SEQUENCE [LARGE SCALE GENOMIC DNA]</scope>
    <source>
        <strain evidence="2 3">DSM 15969</strain>
    </source>
</reference>
<evidence type="ECO:0000313" key="3">
    <source>
        <dbReference type="Proteomes" id="UP000295063"/>
    </source>
</evidence>
<dbReference type="InterPro" id="IPR012454">
    <property type="entry name" value="DUF1659"/>
</dbReference>
<protein>
    <submittedName>
        <fullName evidence="2">Uncharacterized protein DUF1659</fullName>
    </submittedName>
</protein>
<dbReference type="Pfam" id="PF07872">
    <property type="entry name" value="DUF1659"/>
    <property type="match status" value="1"/>
</dbReference>
<keyword evidence="3" id="KW-1185">Reference proteome</keyword>
<dbReference type="Proteomes" id="UP000295063">
    <property type="component" value="Unassembled WGS sequence"/>
</dbReference>
<evidence type="ECO:0000259" key="1">
    <source>
        <dbReference type="Pfam" id="PF07872"/>
    </source>
</evidence>
<organism evidence="2 3">
    <name type="scientific">Anaerospora hongkongensis</name>
    <dbReference type="NCBI Taxonomy" id="244830"/>
    <lineage>
        <taxon>Bacteria</taxon>
        <taxon>Bacillati</taxon>
        <taxon>Bacillota</taxon>
        <taxon>Negativicutes</taxon>
        <taxon>Selenomonadales</taxon>
        <taxon>Sporomusaceae</taxon>
        <taxon>Anaerospora</taxon>
    </lineage>
</organism>
<dbReference type="EMBL" id="SLUI01000009">
    <property type="protein sequence ID" value="TCL36101.1"/>
    <property type="molecule type" value="Genomic_DNA"/>
</dbReference>
<sequence>MAVTKVSQNGKLVVKVETGVNASGNPTYRLRSFQNVKPGAADADVYAVAQALVNLQQHTVVNVARMEEGNLVNQ</sequence>
<proteinExistence type="predicted"/>
<feature type="domain" description="DUF1659" evidence="1">
    <location>
        <begin position="2"/>
        <end position="73"/>
    </location>
</feature>
<gene>
    <name evidence="2" type="ORF">EV210_10950</name>
</gene>
<accession>A0A4R1Q543</accession>
<comment type="caution">
    <text evidence="2">The sequence shown here is derived from an EMBL/GenBank/DDBJ whole genome shotgun (WGS) entry which is preliminary data.</text>
</comment>
<evidence type="ECO:0000313" key="2">
    <source>
        <dbReference type="EMBL" id="TCL36101.1"/>
    </source>
</evidence>
<dbReference type="OrthoDB" id="1954703at2"/>
<dbReference type="RefSeq" id="WP_132081728.1">
    <property type="nucleotide sequence ID" value="NZ_SLUI01000009.1"/>
</dbReference>
<name>A0A4R1Q543_9FIRM</name>